<feature type="transmembrane region" description="Helical" evidence="2">
    <location>
        <begin position="74"/>
        <end position="97"/>
    </location>
</feature>
<dbReference type="STRING" id="530564.Psta_1662"/>
<keyword evidence="2" id="KW-0812">Transmembrane</keyword>
<evidence type="ECO:0000256" key="2">
    <source>
        <dbReference type="SAM" id="Phobius"/>
    </source>
</evidence>
<dbReference type="HOGENOM" id="CLU_1319930_0_0_0"/>
<keyword evidence="2" id="KW-0472">Membrane</keyword>
<accession>D2QYC3</accession>
<feature type="transmembrane region" description="Helical" evidence="2">
    <location>
        <begin position="143"/>
        <end position="165"/>
    </location>
</feature>
<proteinExistence type="predicted"/>
<feature type="region of interest" description="Disordered" evidence="1">
    <location>
        <begin position="189"/>
        <end position="208"/>
    </location>
</feature>
<keyword evidence="4" id="KW-1185">Reference proteome</keyword>
<reference evidence="3 4" key="1">
    <citation type="journal article" date="2009" name="Stand. Genomic Sci.">
        <title>Complete genome sequence of Pirellula staleyi type strain (ATCC 27377).</title>
        <authorList>
            <person name="Clum A."/>
            <person name="Tindall B.J."/>
            <person name="Sikorski J."/>
            <person name="Ivanova N."/>
            <person name="Mavrommatis K."/>
            <person name="Lucas S."/>
            <person name="Glavina del Rio T."/>
            <person name="Nolan M."/>
            <person name="Chen F."/>
            <person name="Tice H."/>
            <person name="Pitluck S."/>
            <person name="Cheng J.F."/>
            <person name="Chertkov O."/>
            <person name="Brettin T."/>
            <person name="Han C."/>
            <person name="Detter J.C."/>
            <person name="Kuske C."/>
            <person name="Bruce D."/>
            <person name="Goodwin L."/>
            <person name="Ovchinikova G."/>
            <person name="Pati A."/>
            <person name="Mikhailova N."/>
            <person name="Chen A."/>
            <person name="Palaniappan K."/>
            <person name="Land M."/>
            <person name="Hauser L."/>
            <person name="Chang Y.J."/>
            <person name="Jeffries C.D."/>
            <person name="Chain P."/>
            <person name="Rohde M."/>
            <person name="Goker M."/>
            <person name="Bristow J."/>
            <person name="Eisen J.A."/>
            <person name="Markowitz V."/>
            <person name="Hugenholtz P."/>
            <person name="Kyrpides N.C."/>
            <person name="Klenk H.P."/>
            <person name="Lapidus A."/>
        </authorList>
    </citation>
    <scope>NUCLEOTIDE SEQUENCE [LARGE SCALE GENOMIC DNA]</scope>
    <source>
        <strain evidence="4">ATCC 27377 / DSM 6068 / ICPB 4128</strain>
    </source>
</reference>
<organism evidence="3 4">
    <name type="scientific">Pirellula staleyi (strain ATCC 27377 / DSM 6068 / ICPB 4128)</name>
    <name type="common">Pirella staleyi</name>
    <dbReference type="NCBI Taxonomy" id="530564"/>
    <lineage>
        <taxon>Bacteria</taxon>
        <taxon>Pseudomonadati</taxon>
        <taxon>Planctomycetota</taxon>
        <taxon>Planctomycetia</taxon>
        <taxon>Pirellulales</taxon>
        <taxon>Pirellulaceae</taxon>
        <taxon>Pirellula</taxon>
    </lineage>
</organism>
<keyword evidence="2" id="KW-1133">Transmembrane helix</keyword>
<evidence type="ECO:0000256" key="1">
    <source>
        <dbReference type="SAM" id="MobiDB-lite"/>
    </source>
</evidence>
<dbReference type="Proteomes" id="UP000001887">
    <property type="component" value="Chromosome"/>
</dbReference>
<evidence type="ECO:0000313" key="3">
    <source>
        <dbReference type="EMBL" id="ADB16337.1"/>
    </source>
</evidence>
<evidence type="ECO:0000313" key="4">
    <source>
        <dbReference type="Proteomes" id="UP000001887"/>
    </source>
</evidence>
<feature type="transmembrane region" description="Helical" evidence="2">
    <location>
        <begin position="6"/>
        <end position="28"/>
    </location>
</feature>
<feature type="compositionally biased region" description="Pro residues" evidence="1">
    <location>
        <begin position="195"/>
        <end position="208"/>
    </location>
</feature>
<feature type="transmembrane region" description="Helical" evidence="2">
    <location>
        <begin position="49"/>
        <end position="68"/>
    </location>
</feature>
<dbReference type="AlphaFoldDB" id="D2QYC3"/>
<gene>
    <name evidence="3" type="ordered locus">Psta_1662</name>
</gene>
<dbReference type="EMBL" id="CP001848">
    <property type="protein sequence ID" value="ADB16337.1"/>
    <property type="molecule type" value="Genomic_DNA"/>
</dbReference>
<name>D2QYC3_PIRSD</name>
<dbReference type="OrthoDB" id="9957097at2"/>
<sequence>MPFLFALLPLLPLGIYILVTWIAAQLMIGPINKLSGSLKAPLRFQMSDFLWLMILLQVSMAVSVNYVGAQQRNYFSIVLTFLIGATILLWLFGVGIISRASITDPKRRALFLLGILPVSLIVLIGWPAPLLLLGAPELLPPRYAFSAPMIFAVTIVAVVVVGLVVRYASHWVVQGAVVATPPSAATTAAITPAAQQPPPPETVSPPQS</sequence>
<dbReference type="KEGG" id="psl:Psta_1662"/>
<protein>
    <submittedName>
        <fullName evidence="3">Uncharacterized protein</fullName>
    </submittedName>
</protein>
<feature type="transmembrane region" description="Helical" evidence="2">
    <location>
        <begin position="109"/>
        <end position="131"/>
    </location>
</feature>